<dbReference type="Gene3D" id="3.90.79.10">
    <property type="entry name" value="Nucleoside Triphosphate Pyrophosphohydrolase"/>
    <property type="match status" value="1"/>
</dbReference>
<feature type="domain" description="Nudix hydrolase" evidence="1">
    <location>
        <begin position="29"/>
        <end position="170"/>
    </location>
</feature>
<dbReference type="PANTHER" id="PTHR10885:SF0">
    <property type="entry name" value="ISOPENTENYL-DIPHOSPHATE DELTA-ISOMERASE"/>
    <property type="match status" value="1"/>
</dbReference>
<dbReference type="Pfam" id="PF00293">
    <property type="entry name" value="NUDIX"/>
    <property type="match status" value="1"/>
</dbReference>
<reference evidence="2" key="1">
    <citation type="submission" date="2020-02" db="EMBL/GenBank/DDBJ databases">
        <authorList>
            <person name="Meier V. D."/>
        </authorList>
    </citation>
    <scope>NUCLEOTIDE SEQUENCE</scope>
    <source>
        <strain evidence="2">AVDCRST_MAG58</strain>
    </source>
</reference>
<dbReference type="EC" id="3.6.-.-" evidence="2"/>
<evidence type="ECO:0000259" key="1">
    <source>
        <dbReference type="PROSITE" id="PS51462"/>
    </source>
</evidence>
<dbReference type="InterPro" id="IPR015797">
    <property type="entry name" value="NUDIX_hydrolase-like_dom_sf"/>
</dbReference>
<dbReference type="SUPFAM" id="SSF55811">
    <property type="entry name" value="Nudix"/>
    <property type="match status" value="1"/>
</dbReference>
<dbReference type="AlphaFoldDB" id="A0A6J4QDW4"/>
<dbReference type="GO" id="GO:0016787">
    <property type="term" value="F:hydrolase activity"/>
    <property type="evidence" value="ECO:0007669"/>
    <property type="project" value="UniProtKB-KW"/>
</dbReference>
<proteinExistence type="predicted"/>
<gene>
    <name evidence="2" type="ORF">AVDCRST_MAG58-45</name>
</gene>
<name>A0A6J4QDW4_9ACTN</name>
<dbReference type="InterPro" id="IPR000086">
    <property type="entry name" value="NUDIX_hydrolase_dom"/>
</dbReference>
<accession>A0A6J4QDW4</accession>
<dbReference type="PANTHER" id="PTHR10885">
    <property type="entry name" value="ISOPENTENYL-DIPHOSPHATE DELTA-ISOMERASE"/>
    <property type="match status" value="1"/>
</dbReference>
<dbReference type="PROSITE" id="PS51462">
    <property type="entry name" value="NUDIX"/>
    <property type="match status" value="1"/>
</dbReference>
<protein>
    <submittedName>
        <fullName evidence="2">Nudix hydrolase YfcD</fullName>
        <ecNumber evidence="2">3.6.-.-</ecNumber>
    </submittedName>
</protein>
<sequence>MDELLDILDESGRPTGEVVLKSEAHRLGLLHRCFHCWICGSDPRGSYLLLQRRAATKDTWPNYLDVTAAGHLAAGEKTLDGLREVEEELGLRIAPERLVPLGTRRVEQEIPGGCDKELHDVFLVFDATPPEDLRLQKEEVDAVFRLDLDDVQSLYERGSAPAREYADGRASATRIHLNEFVPKEEGYLSSVAGAARRHLSGMQPVPIF</sequence>
<keyword evidence="2" id="KW-0378">Hydrolase</keyword>
<organism evidence="2">
    <name type="scientific">uncultured Rubrobacteraceae bacterium</name>
    <dbReference type="NCBI Taxonomy" id="349277"/>
    <lineage>
        <taxon>Bacteria</taxon>
        <taxon>Bacillati</taxon>
        <taxon>Actinomycetota</taxon>
        <taxon>Rubrobacteria</taxon>
        <taxon>Rubrobacterales</taxon>
        <taxon>Rubrobacteraceae</taxon>
        <taxon>environmental samples</taxon>
    </lineage>
</organism>
<dbReference type="CDD" id="cd04692">
    <property type="entry name" value="NUDIX_Hydrolase"/>
    <property type="match status" value="1"/>
</dbReference>
<evidence type="ECO:0000313" key="2">
    <source>
        <dbReference type="EMBL" id="CAA9442011.1"/>
    </source>
</evidence>
<dbReference type="EMBL" id="CADCVF010000001">
    <property type="protein sequence ID" value="CAA9442011.1"/>
    <property type="molecule type" value="Genomic_DNA"/>
</dbReference>